<dbReference type="Proteomes" id="UP000248790">
    <property type="component" value="Unassembled WGS sequence"/>
</dbReference>
<dbReference type="SMART" id="SM00612">
    <property type="entry name" value="Kelch"/>
    <property type="match status" value="4"/>
</dbReference>
<dbReference type="PANTHER" id="PTHR45632:SF3">
    <property type="entry name" value="KELCH-LIKE PROTEIN 32"/>
    <property type="match status" value="1"/>
</dbReference>
<comment type="caution">
    <text evidence="5">The sequence shown here is derived from an EMBL/GenBank/DDBJ whole genome shotgun (WGS) entry which is preliminary data.</text>
</comment>
<evidence type="ECO:0000313" key="5">
    <source>
        <dbReference type="EMBL" id="RAK00571.1"/>
    </source>
</evidence>
<dbReference type="InterPro" id="IPR015915">
    <property type="entry name" value="Kelch-typ_b-propeller"/>
</dbReference>
<name>A0A327X1Z9_LARAB</name>
<dbReference type="Pfam" id="PF01344">
    <property type="entry name" value="Kelch_1"/>
    <property type="match status" value="3"/>
</dbReference>
<keyword evidence="1" id="KW-0880">Kelch repeat</keyword>
<evidence type="ECO:0000256" key="3">
    <source>
        <dbReference type="SAM" id="Phobius"/>
    </source>
</evidence>
<dbReference type="Gene3D" id="2.60.120.430">
    <property type="entry name" value="Galactose-binding lectin"/>
    <property type="match status" value="2"/>
</dbReference>
<dbReference type="EMBL" id="QLMC01000002">
    <property type="protein sequence ID" value="RAK00571.1"/>
    <property type="molecule type" value="Genomic_DNA"/>
</dbReference>
<dbReference type="SUPFAM" id="SSF49785">
    <property type="entry name" value="Galactose-binding domain-like"/>
    <property type="match status" value="2"/>
</dbReference>
<evidence type="ECO:0000256" key="1">
    <source>
        <dbReference type="ARBA" id="ARBA00022441"/>
    </source>
</evidence>
<evidence type="ECO:0000259" key="4">
    <source>
        <dbReference type="Pfam" id="PF11721"/>
    </source>
</evidence>
<proteinExistence type="predicted"/>
<evidence type="ECO:0000313" key="6">
    <source>
        <dbReference type="Proteomes" id="UP000248790"/>
    </source>
</evidence>
<keyword evidence="6" id="KW-1185">Reference proteome</keyword>
<reference evidence="5 6" key="1">
    <citation type="submission" date="2018-06" db="EMBL/GenBank/DDBJ databases">
        <title>Genomic Encyclopedia of Archaeal and Bacterial Type Strains, Phase II (KMG-II): from individual species to whole genera.</title>
        <authorList>
            <person name="Goeker M."/>
        </authorList>
    </citation>
    <scope>NUCLEOTIDE SEQUENCE [LARGE SCALE GENOMIC DNA]</scope>
    <source>
        <strain evidence="5 6">DSM 21851</strain>
    </source>
</reference>
<dbReference type="Pfam" id="PF11721">
    <property type="entry name" value="Malectin"/>
    <property type="match status" value="2"/>
</dbReference>
<dbReference type="OrthoDB" id="908908at2"/>
<dbReference type="Gene3D" id="2.120.10.80">
    <property type="entry name" value="Kelch-type beta propeller"/>
    <property type="match status" value="2"/>
</dbReference>
<dbReference type="InterPro" id="IPR006652">
    <property type="entry name" value="Kelch_1"/>
</dbReference>
<keyword evidence="3" id="KW-1133">Transmembrane helix</keyword>
<protein>
    <submittedName>
        <fullName evidence="5">Putative secreted protein (Por secretion system target)</fullName>
    </submittedName>
</protein>
<evidence type="ECO:0000256" key="2">
    <source>
        <dbReference type="ARBA" id="ARBA00022737"/>
    </source>
</evidence>
<dbReference type="InterPro" id="IPR021720">
    <property type="entry name" value="Malectin_dom"/>
</dbReference>
<sequence>MLCTSLYILSFRSIFNFFPEYMNLLRLRLSVYLSCLLILLNLWSGFALQAAPALQDPFYPVWTPRTPGQNKRVEAPSIVYNKKIYVFAGLNPKLDINNSNEVYDPATNTWTYIAPMPLDAQGKPQALTHNGIALVDNIVWLAGGRVGDNPGPVTDKVWLYNLTTNTWAEGPRLPAPRAAGGLVRLGRRLHFFGGFGPAVCNDDRADHFVYDLDQPALGWQTGLAPLPIPRNHFGTVTVGGQIYAIGGQYGHDCGGGQDQKMVHAYDPATNTWTQKKDLPYANSHIEPGSFALDGKILVTGGERNGQNILQYDPATNNWTIIDQMPTALIAPSAKVIDNYYIVSHGGAPGSQQSQEAAWIKSITRSKNTQLDFWPNQLTASAAAGQQVTVKALLGTFSDQATYTINTASLPGWLKVKTASGTTDEAGAPVELTLNAAGLPAGNYSYTLTATAAGYSPASVEVRLTVEGGSGAPTLLARINAGGPAVTSNGVSWSGSEYFFGGKTYTNSKVKEIADTQDDVLYQTEYSATSNLSGFGFAMPVPVPGQYTVKLHFAEIYWDATGGRAGGVGQRVFSVNLEGGPVELANYDILADVGSMRAVVKTYTVEVGDGVLNIDFSASANQPKISAIEVMGPAPASSESVRLNAGGAAFLASGSRQFAADTYVTGGSTTTVGNVQIDNTADDALYQTERYGTFSYNVPVSNGSYNVILHFAETYSKVINGTISRKFHVDIEGQRKLTEYDILAKAGGAWKAVQETVGVTVNDGVLTVAFVPGSSQNPKVCAIEIVPTTVLASPSRMLSATVANPETTGKADLQVKILGNPIQQDGLDVEVQGAMGQPLRFKLIDAKGQVVAEHEVAKAGIREQHRLSVTGQAAGLFFLRVSTPEQSRTLKVLKSE</sequence>
<dbReference type="SUPFAM" id="SSF117281">
    <property type="entry name" value="Kelch motif"/>
    <property type="match status" value="1"/>
</dbReference>
<keyword evidence="2" id="KW-0677">Repeat</keyword>
<dbReference type="AlphaFoldDB" id="A0A327X1Z9"/>
<keyword evidence="3" id="KW-0472">Membrane</keyword>
<dbReference type="InterPro" id="IPR008979">
    <property type="entry name" value="Galactose-bd-like_sf"/>
</dbReference>
<gene>
    <name evidence="5" type="ORF">LX87_02279</name>
</gene>
<keyword evidence="3" id="KW-0812">Transmembrane</keyword>
<feature type="domain" description="Malectin" evidence="4">
    <location>
        <begin position="476"/>
        <end position="627"/>
    </location>
</feature>
<accession>A0A327X1Z9</accession>
<feature type="domain" description="Malectin" evidence="4">
    <location>
        <begin position="640"/>
        <end position="770"/>
    </location>
</feature>
<dbReference type="PANTHER" id="PTHR45632">
    <property type="entry name" value="LD33804P"/>
    <property type="match status" value="1"/>
</dbReference>
<organism evidence="5 6">
    <name type="scientific">Larkinella arboricola</name>
    <dbReference type="NCBI Taxonomy" id="643671"/>
    <lineage>
        <taxon>Bacteria</taxon>
        <taxon>Pseudomonadati</taxon>
        <taxon>Bacteroidota</taxon>
        <taxon>Cytophagia</taxon>
        <taxon>Cytophagales</taxon>
        <taxon>Spirosomataceae</taxon>
        <taxon>Larkinella</taxon>
    </lineage>
</organism>
<feature type="transmembrane region" description="Helical" evidence="3">
    <location>
        <begin position="29"/>
        <end position="48"/>
    </location>
</feature>